<keyword evidence="2" id="KW-1185">Reference proteome</keyword>
<evidence type="ECO:0000313" key="1">
    <source>
        <dbReference type="EMBL" id="UWD34764.1"/>
    </source>
</evidence>
<reference evidence="1" key="1">
    <citation type="submission" date="2022-08" db="EMBL/GenBank/DDBJ databases">
        <title>Complete genome sequence of Mycoplasma cottewii type strain VIS.</title>
        <authorList>
            <person name="Spergser J."/>
        </authorList>
    </citation>
    <scope>NUCLEOTIDE SEQUENCE</scope>
    <source>
        <strain evidence="1">VIS</strain>
    </source>
</reference>
<dbReference type="EMBL" id="CP103424">
    <property type="protein sequence ID" value="UWD34764.1"/>
    <property type="molecule type" value="Genomic_DNA"/>
</dbReference>
<name>A0ABY5U0E4_9MOLU</name>
<sequence length="72" mass="8717">MSKIRSWDSSKDFYENCDEFDKQFWLAADEEYRNSPEYIPGTRIVPDNYDGFEEDLQAWLEEQEELAKQQNK</sequence>
<organism evidence="1 2">
    <name type="scientific">Mycoplasma cottewii</name>
    <dbReference type="NCBI Taxonomy" id="51364"/>
    <lineage>
        <taxon>Bacteria</taxon>
        <taxon>Bacillati</taxon>
        <taxon>Mycoplasmatota</taxon>
        <taxon>Mollicutes</taxon>
        <taxon>Mycoplasmataceae</taxon>
        <taxon>Mycoplasma</taxon>
    </lineage>
</organism>
<proteinExistence type="predicted"/>
<gene>
    <name evidence="1" type="ORF">NX779_03030</name>
</gene>
<protein>
    <submittedName>
        <fullName evidence="1">Integrative conjugal element protein</fullName>
    </submittedName>
</protein>
<evidence type="ECO:0000313" key="2">
    <source>
        <dbReference type="Proteomes" id="UP001059819"/>
    </source>
</evidence>
<accession>A0ABY5U0E4</accession>
<dbReference type="Proteomes" id="UP001059819">
    <property type="component" value="Chromosome"/>
</dbReference>
<dbReference type="RefSeq" id="WP_259429952.1">
    <property type="nucleotide sequence ID" value="NZ_CP103424.1"/>
</dbReference>